<evidence type="ECO:0000313" key="2">
    <source>
        <dbReference type="EMBL" id="ASO20421.1"/>
    </source>
</evidence>
<reference evidence="2 3" key="1">
    <citation type="submission" date="2017-07" db="EMBL/GenBank/DDBJ databases">
        <title>Complete genome sequence of Actinoalloteichus hoggarensis DSM 45943, type strain of Actinoalloteichus hoggarensis.</title>
        <authorList>
            <person name="Ruckert C."/>
            <person name="Nouioui I."/>
            <person name="Willmese J."/>
            <person name="van Wezel G."/>
            <person name="Klenk H.-P."/>
            <person name="Kalinowski J."/>
            <person name="Zotchev S.B."/>
        </authorList>
    </citation>
    <scope>NUCLEOTIDE SEQUENCE [LARGE SCALE GENOMIC DNA]</scope>
    <source>
        <strain evidence="2 3">DSM 45943</strain>
    </source>
</reference>
<dbReference type="KEGG" id="ahg:AHOG_13890"/>
<dbReference type="AlphaFoldDB" id="A0A221W454"/>
<organism evidence="2 3">
    <name type="scientific">Actinoalloteichus hoggarensis</name>
    <dbReference type="NCBI Taxonomy" id="1470176"/>
    <lineage>
        <taxon>Bacteria</taxon>
        <taxon>Bacillati</taxon>
        <taxon>Actinomycetota</taxon>
        <taxon>Actinomycetes</taxon>
        <taxon>Pseudonocardiales</taxon>
        <taxon>Pseudonocardiaceae</taxon>
        <taxon>Actinoalloteichus</taxon>
    </lineage>
</organism>
<evidence type="ECO:0000259" key="1">
    <source>
        <dbReference type="Pfam" id="PF13460"/>
    </source>
</evidence>
<gene>
    <name evidence="2" type="primary">azoB7</name>
    <name evidence="2" type="ORF">AHOG_13890</name>
</gene>
<dbReference type="GO" id="GO:0016491">
    <property type="term" value="F:oxidoreductase activity"/>
    <property type="evidence" value="ECO:0007669"/>
    <property type="project" value="UniProtKB-KW"/>
</dbReference>
<dbReference type="SUPFAM" id="SSF51735">
    <property type="entry name" value="NAD(P)-binding Rossmann-fold domains"/>
    <property type="match status" value="1"/>
</dbReference>
<dbReference type="InterPro" id="IPR016040">
    <property type="entry name" value="NAD(P)-bd_dom"/>
</dbReference>
<dbReference type="PANTHER" id="PTHR43162:SF1">
    <property type="entry name" value="PRESTALK A DIFFERENTIATION PROTEIN A"/>
    <property type="match status" value="1"/>
</dbReference>
<dbReference type="InterPro" id="IPR051604">
    <property type="entry name" value="Ergot_Alk_Oxidoreductase"/>
</dbReference>
<dbReference type="InterPro" id="IPR036291">
    <property type="entry name" value="NAD(P)-bd_dom_sf"/>
</dbReference>
<dbReference type="Pfam" id="PF13460">
    <property type="entry name" value="NAD_binding_10"/>
    <property type="match status" value="1"/>
</dbReference>
<protein>
    <submittedName>
        <fullName evidence="2">NAD(P)H azoreductase</fullName>
        <ecNumber evidence="2">1.7.-.-</ecNumber>
    </submittedName>
</protein>
<dbReference type="Gene3D" id="3.90.25.10">
    <property type="entry name" value="UDP-galactose 4-epimerase, domain 1"/>
    <property type="match status" value="1"/>
</dbReference>
<keyword evidence="3" id="KW-1185">Reference proteome</keyword>
<dbReference type="EC" id="1.7.-.-" evidence="2"/>
<proteinExistence type="predicted"/>
<dbReference type="Proteomes" id="UP000204221">
    <property type="component" value="Chromosome"/>
</dbReference>
<keyword evidence="2" id="KW-0560">Oxidoreductase</keyword>
<name>A0A221W454_9PSEU</name>
<feature type="domain" description="NAD(P)-binding" evidence="1">
    <location>
        <begin position="29"/>
        <end position="195"/>
    </location>
</feature>
<dbReference type="EMBL" id="CP022521">
    <property type="protein sequence ID" value="ASO20421.1"/>
    <property type="molecule type" value="Genomic_DNA"/>
</dbReference>
<dbReference type="Gene3D" id="3.40.50.720">
    <property type="entry name" value="NAD(P)-binding Rossmann-like Domain"/>
    <property type="match status" value="1"/>
</dbReference>
<dbReference type="PANTHER" id="PTHR43162">
    <property type="match status" value="1"/>
</dbReference>
<evidence type="ECO:0000313" key="3">
    <source>
        <dbReference type="Proteomes" id="UP000204221"/>
    </source>
</evidence>
<sequence>MPPRVSPMAVEPPTSQARDMTHDPVLVIGGTGKTGRRVTARLQANGTPVRVASRSGATRFDWLDETTWNAALTGVAAAYIVPLDSANRTGALVRRAVDLGVTRLVLLSSRGVDTVGYFGTEDLAGEGHLAGEAALRASSADWTILRPGWFAQNFSAEPFLSPILRGELRLPTADGAATFIDVEDIAEIAVAALTTDDRTHIGQTYELSGPRPLTIAEALAEISAVTGHQARHVPVTVENFIAELVEQGAPAAEAEIWASALLPIRDGLEARVSDGVRRALGREPRDFTDYVTAAAAAGAWRASEKDPG</sequence>
<accession>A0A221W454</accession>